<protein>
    <submittedName>
        <fullName evidence="1">Uncharacterized protein</fullName>
    </submittedName>
</protein>
<gene>
    <name evidence="1" type="ORF">RJT34_13572</name>
</gene>
<dbReference type="Proteomes" id="UP001359559">
    <property type="component" value="Unassembled WGS sequence"/>
</dbReference>
<name>A0AAN9JSB4_CLITE</name>
<sequence length="72" mass="8331">MRWLVAADRREWRSIRCGEAVGLASLSGHDRFAVANEHDRGRDTATESRMWWGRRRGCEERRSGSMLRGVVD</sequence>
<evidence type="ECO:0000313" key="1">
    <source>
        <dbReference type="EMBL" id="KAK7302679.1"/>
    </source>
</evidence>
<keyword evidence="2" id="KW-1185">Reference proteome</keyword>
<organism evidence="1 2">
    <name type="scientific">Clitoria ternatea</name>
    <name type="common">Butterfly pea</name>
    <dbReference type="NCBI Taxonomy" id="43366"/>
    <lineage>
        <taxon>Eukaryota</taxon>
        <taxon>Viridiplantae</taxon>
        <taxon>Streptophyta</taxon>
        <taxon>Embryophyta</taxon>
        <taxon>Tracheophyta</taxon>
        <taxon>Spermatophyta</taxon>
        <taxon>Magnoliopsida</taxon>
        <taxon>eudicotyledons</taxon>
        <taxon>Gunneridae</taxon>
        <taxon>Pentapetalae</taxon>
        <taxon>rosids</taxon>
        <taxon>fabids</taxon>
        <taxon>Fabales</taxon>
        <taxon>Fabaceae</taxon>
        <taxon>Papilionoideae</taxon>
        <taxon>50 kb inversion clade</taxon>
        <taxon>NPAAA clade</taxon>
        <taxon>indigoferoid/millettioid clade</taxon>
        <taxon>Phaseoleae</taxon>
        <taxon>Clitoria</taxon>
    </lineage>
</organism>
<reference evidence="1 2" key="1">
    <citation type="submission" date="2024-01" db="EMBL/GenBank/DDBJ databases">
        <title>The genomes of 5 underutilized Papilionoideae crops provide insights into root nodulation and disease resistance.</title>
        <authorList>
            <person name="Yuan L."/>
        </authorList>
    </citation>
    <scope>NUCLEOTIDE SEQUENCE [LARGE SCALE GENOMIC DNA]</scope>
    <source>
        <strain evidence="1">LY-2023</strain>
        <tissue evidence="1">Leaf</tissue>
    </source>
</reference>
<accession>A0AAN9JSB4</accession>
<dbReference type="AlphaFoldDB" id="A0AAN9JSB4"/>
<evidence type="ECO:0000313" key="2">
    <source>
        <dbReference type="Proteomes" id="UP001359559"/>
    </source>
</evidence>
<proteinExistence type="predicted"/>
<comment type="caution">
    <text evidence="1">The sequence shown here is derived from an EMBL/GenBank/DDBJ whole genome shotgun (WGS) entry which is preliminary data.</text>
</comment>
<dbReference type="EMBL" id="JAYKXN010000003">
    <property type="protein sequence ID" value="KAK7302679.1"/>
    <property type="molecule type" value="Genomic_DNA"/>
</dbReference>